<feature type="domain" description="VOC" evidence="1">
    <location>
        <begin position="2"/>
        <end position="123"/>
    </location>
</feature>
<dbReference type="AlphaFoldDB" id="A0A4U0F0T7"/>
<dbReference type="EMBL" id="SUPL01000002">
    <property type="protein sequence ID" value="TJY37344.1"/>
    <property type="molecule type" value="Genomic_DNA"/>
</dbReference>
<dbReference type="PROSITE" id="PS51819">
    <property type="entry name" value="VOC"/>
    <property type="match status" value="1"/>
</dbReference>
<proteinExistence type="predicted"/>
<organism evidence="2 3">
    <name type="scientific">Pontimicrobium aquaticum</name>
    <dbReference type="NCBI Taxonomy" id="2565367"/>
    <lineage>
        <taxon>Bacteria</taxon>
        <taxon>Pseudomonadati</taxon>
        <taxon>Bacteroidota</taxon>
        <taxon>Flavobacteriia</taxon>
        <taxon>Flavobacteriales</taxon>
        <taxon>Flavobacteriaceae</taxon>
        <taxon>Pontimicrobium</taxon>
    </lineage>
</organism>
<dbReference type="InterPro" id="IPR037523">
    <property type="entry name" value="VOC_core"/>
</dbReference>
<accession>A0A4U0F0T7</accession>
<sequence>MYIKMTSLPVSDPIKAHNFYTEIIGLKSHTFMPEAQLAIVTSNDCKTTILLEPKGDGFYHTFQKTAYDQGLPIVILGSENVQADYERLIDLGVNFKQKPTKTDWGIVAMFEDTFGNYIQIHQD</sequence>
<dbReference type="Pfam" id="PF00903">
    <property type="entry name" value="Glyoxalase"/>
    <property type="match status" value="1"/>
</dbReference>
<dbReference type="InterPro" id="IPR029068">
    <property type="entry name" value="Glyas_Bleomycin-R_OHBP_Dase"/>
</dbReference>
<dbReference type="PANTHER" id="PTHR36437:SF2">
    <property type="entry name" value="GLYOXALASE_BLEOMYCIN RESISTANCE PROTEIN_DIOXYGENASE"/>
    <property type="match status" value="1"/>
</dbReference>
<dbReference type="RefSeq" id="WP_136841715.1">
    <property type="nucleotide sequence ID" value="NZ_SUPL01000002.1"/>
</dbReference>
<keyword evidence="3" id="KW-1185">Reference proteome</keyword>
<reference evidence="2 3" key="1">
    <citation type="submission" date="2019-04" db="EMBL/GenBank/DDBJ databases">
        <title>Lacinutrix sp. nov., isolated from marine water.</title>
        <authorList>
            <person name="Kim W."/>
        </authorList>
    </citation>
    <scope>NUCLEOTIDE SEQUENCE [LARGE SCALE GENOMIC DNA]</scope>
    <source>
        <strain evidence="2 3">CAU 1491</strain>
    </source>
</reference>
<gene>
    <name evidence="2" type="ORF">E5167_05195</name>
</gene>
<comment type="caution">
    <text evidence="2">The sequence shown here is derived from an EMBL/GenBank/DDBJ whole genome shotgun (WGS) entry which is preliminary data.</text>
</comment>
<evidence type="ECO:0000259" key="1">
    <source>
        <dbReference type="PROSITE" id="PS51819"/>
    </source>
</evidence>
<dbReference type="Proteomes" id="UP000307657">
    <property type="component" value="Unassembled WGS sequence"/>
</dbReference>
<dbReference type="Gene3D" id="3.10.180.10">
    <property type="entry name" value="2,3-Dihydroxybiphenyl 1,2-Dioxygenase, domain 1"/>
    <property type="match status" value="1"/>
</dbReference>
<protein>
    <submittedName>
        <fullName evidence="2">Glyoxalase</fullName>
    </submittedName>
</protein>
<dbReference type="OrthoDB" id="9794917at2"/>
<evidence type="ECO:0000313" key="2">
    <source>
        <dbReference type="EMBL" id="TJY37344.1"/>
    </source>
</evidence>
<dbReference type="SUPFAM" id="SSF54593">
    <property type="entry name" value="Glyoxalase/Bleomycin resistance protein/Dihydroxybiphenyl dioxygenase"/>
    <property type="match status" value="1"/>
</dbReference>
<evidence type="ECO:0000313" key="3">
    <source>
        <dbReference type="Proteomes" id="UP000307657"/>
    </source>
</evidence>
<name>A0A4U0F0T7_9FLAO</name>
<dbReference type="InterPro" id="IPR004360">
    <property type="entry name" value="Glyas_Fos-R_dOase_dom"/>
</dbReference>
<dbReference type="PANTHER" id="PTHR36437">
    <property type="entry name" value="GLYOXALASE/BLEOMYCIN RESISTANCE PROTEIN/DIOXYGENASE"/>
    <property type="match status" value="1"/>
</dbReference>